<dbReference type="InterPro" id="IPR020846">
    <property type="entry name" value="MFS_dom"/>
</dbReference>
<evidence type="ECO:0000256" key="3">
    <source>
        <dbReference type="ARBA" id="ARBA00022989"/>
    </source>
</evidence>
<keyword evidence="2 5" id="KW-0812">Transmembrane</keyword>
<reference evidence="7 8" key="1">
    <citation type="journal article" date="2019" name="Sci. Rep.">
        <title>Orb-weaving spider Araneus ventricosus genome elucidates the spidroin gene catalogue.</title>
        <authorList>
            <person name="Kono N."/>
            <person name="Nakamura H."/>
            <person name="Ohtoshi R."/>
            <person name="Moran D.A.P."/>
            <person name="Shinohara A."/>
            <person name="Yoshida Y."/>
            <person name="Fujiwara M."/>
            <person name="Mori M."/>
            <person name="Tomita M."/>
            <person name="Arakawa K."/>
        </authorList>
    </citation>
    <scope>NUCLEOTIDE SEQUENCE [LARGE SCALE GENOMIC DNA]</scope>
</reference>
<name>A0A4Y2NQB0_ARAVE</name>
<dbReference type="InterPro" id="IPR036259">
    <property type="entry name" value="MFS_trans_sf"/>
</dbReference>
<dbReference type="PROSITE" id="PS51257">
    <property type="entry name" value="PROKAR_LIPOPROTEIN"/>
    <property type="match status" value="1"/>
</dbReference>
<feature type="transmembrane region" description="Helical" evidence="5">
    <location>
        <begin position="148"/>
        <end position="169"/>
    </location>
</feature>
<evidence type="ECO:0000256" key="2">
    <source>
        <dbReference type="ARBA" id="ARBA00022692"/>
    </source>
</evidence>
<evidence type="ECO:0000259" key="6">
    <source>
        <dbReference type="PROSITE" id="PS50850"/>
    </source>
</evidence>
<keyword evidence="3 5" id="KW-1133">Transmembrane helix</keyword>
<evidence type="ECO:0000313" key="8">
    <source>
        <dbReference type="Proteomes" id="UP000499080"/>
    </source>
</evidence>
<dbReference type="Proteomes" id="UP000499080">
    <property type="component" value="Unassembled WGS sequence"/>
</dbReference>
<protein>
    <submittedName>
        <fullName evidence="7">Inorganic phosphate cotransporter</fullName>
    </submittedName>
</protein>
<feature type="transmembrane region" description="Helical" evidence="5">
    <location>
        <begin position="117"/>
        <end position="136"/>
    </location>
</feature>
<gene>
    <name evidence="7" type="primary">Picot_33</name>
    <name evidence="7" type="ORF">AVEN_103545_1</name>
</gene>
<dbReference type="SUPFAM" id="SSF103473">
    <property type="entry name" value="MFS general substrate transporter"/>
    <property type="match status" value="1"/>
</dbReference>
<dbReference type="AlphaFoldDB" id="A0A4Y2NQB0"/>
<comment type="subcellular location">
    <subcellularLocation>
        <location evidence="1">Membrane</location>
        <topology evidence="1">Multi-pass membrane protein</topology>
    </subcellularLocation>
</comment>
<dbReference type="PROSITE" id="PS50850">
    <property type="entry name" value="MFS"/>
    <property type="match status" value="1"/>
</dbReference>
<dbReference type="InterPro" id="IPR011701">
    <property type="entry name" value="MFS"/>
</dbReference>
<comment type="caution">
    <text evidence="7">The sequence shown here is derived from an EMBL/GenBank/DDBJ whole genome shotgun (WGS) entry which is preliminary data.</text>
</comment>
<evidence type="ECO:0000256" key="5">
    <source>
        <dbReference type="SAM" id="Phobius"/>
    </source>
</evidence>
<feature type="transmembrane region" description="Helical" evidence="5">
    <location>
        <begin position="21"/>
        <end position="46"/>
    </location>
</feature>
<dbReference type="InterPro" id="IPR050382">
    <property type="entry name" value="MFS_Na/Anion_cotransporter"/>
</dbReference>
<feature type="transmembrane region" description="Helical" evidence="5">
    <location>
        <begin position="211"/>
        <end position="230"/>
    </location>
</feature>
<feature type="transmembrane region" description="Helical" evidence="5">
    <location>
        <begin position="176"/>
        <end position="199"/>
    </location>
</feature>
<feature type="transmembrane region" description="Helical" evidence="5">
    <location>
        <begin position="271"/>
        <end position="291"/>
    </location>
</feature>
<keyword evidence="8" id="KW-1185">Reference proteome</keyword>
<sequence>MESKEKIDIKPPSLGYRHVMVLIGFSSCFLIQIQRLSLSVAIVAMVNHTTTNLLTKSNSTFMVCPYRTEIKNSSSQKTEFLWNSQEQGLVLGIGFLGFFFATVPTSRIFLSFQARRVALFGSILSTIATLLSPAASELHVNAMIAAQFVRGIGQGFLFVSLFILMANWFPRGERGLLSTWVMSGHSVGSTVAAAVTGYLCDIPELGCPAVFYIMGGFGVIHAALFIFLLYETPQDHPKISPDELLYLSEDVEKTASDNIPKTPWREILTSVPFYALLIAVLGQYWCLSYFWTAHSTFLGTVQHFPITKVIRDITKNVLRMRKDMAEIWRCFDDPMDHPYIQEPSL</sequence>
<dbReference type="PANTHER" id="PTHR11662:SF399">
    <property type="entry name" value="FI19708P1-RELATED"/>
    <property type="match status" value="1"/>
</dbReference>
<organism evidence="7 8">
    <name type="scientific">Araneus ventricosus</name>
    <name type="common">Orbweaver spider</name>
    <name type="synonym">Epeira ventricosa</name>
    <dbReference type="NCBI Taxonomy" id="182803"/>
    <lineage>
        <taxon>Eukaryota</taxon>
        <taxon>Metazoa</taxon>
        <taxon>Ecdysozoa</taxon>
        <taxon>Arthropoda</taxon>
        <taxon>Chelicerata</taxon>
        <taxon>Arachnida</taxon>
        <taxon>Araneae</taxon>
        <taxon>Araneomorphae</taxon>
        <taxon>Entelegynae</taxon>
        <taxon>Araneoidea</taxon>
        <taxon>Araneidae</taxon>
        <taxon>Araneus</taxon>
    </lineage>
</organism>
<feature type="transmembrane region" description="Helical" evidence="5">
    <location>
        <begin position="89"/>
        <end position="110"/>
    </location>
</feature>
<proteinExistence type="predicted"/>
<dbReference type="EMBL" id="BGPR01009698">
    <property type="protein sequence ID" value="GBN41715.1"/>
    <property type="molecule type" value="Genomic_DNA"/>
</dbReference>
<evidence type="ECO:0000256" key="4">
    <source>
        <dbReference type="ARBA" id="ARBA00023136"/>
    </source>
</evidence>
<dbReference type="Gene3D" id="1.20.1250.20">
    <property type="entry name" value="MFS general substrate transporter like domains"/>
    <property type="match status" value="1"/>
</dbReference>
<accession>A0A4Y2NQB0</accession>
<keyword evidence="4 5" id="KW-0472">Membrane</keyword>
<dbReference type="PANTHER" id="PTHR11662">
    <property type="entry name" value="SOLUTE CARRIER FAMILY 17"/>
    <property type="match status" value="1"/>
</dbReference>
<evidence type="ECO:0000313" key="7">
    <source>
        <dbReference type="EMBL" id="GBN41715.1"/>
    </source>
</evidence>
<feature type="domain" description="Major facilitator superfamily (MFS) profile" evidence="6">
    <location>
        <begin position="36"/>
        <end position="345"/>
    </location>
</feature>
<dbReference type="Pfam" id="PF07690">
    <property type="entry name" value="MFS_1"/>
    <property type="match status" value="1"/>
</dbReference>
<dbReference type="OrthoDB" id="6415678at2759"/>
<dbReference type="GO" id="GO:0016020">
    <property type="term" value="C:membrane"/>
    <property type="evidence" value="ECO:0007669"/>
    <property type="project" value="UniProtKB-SubCell"/>
</dbReference>
<dbReference type="GO" id="GO:0022857">
    <property type="term" value="F:transmembrane transporter activity"/>
    <property type="evidence" value="ECO:0007669"/>
    <property type="project" value="InterPro"/>
</dbReference>
<evidence type="ECO:0000256" key="1">
    <source>
        <dbReference type="ARBA" id="ARBA00004141"/>
    </source>
</evidence>